<organism evidence="1 2">
    <name type="scientific">Adineta steineri</name>
    <dbReference type="NCBI Taxonomy" id="433720"/>
    <lineage>
        <taxon>Eukaryota</taxon>
        <taxon>Metazoa</taxon>
        <taxon>Spiralia</taxon>
        <taxon>Gnathifera</taxon>
        <taxon>Rotifera</taxon>
        <taxon>Eurotatoria</taxon>
        <taxon>Bdelloidea</taxon>
        <taxon>Adinetida</taxon>
        <taxon>Adinetidae</taxon>
        <taxon>Adineta</taxon>
    </lineage>
</organism>
<dbReference type="Proteomes" id="UP000663844">
    <property type="component" value="Unassembled WGS sequence"/>
</dbReference>
<proteinExistence type="predicted"/>
<sequence length="130" mass="15277">MSEYISMQNGLGQANISTLTLLANSLNEFIHNSRKFNLTDTNEKEDLIQFLLQESLPNVIIKIIGIKNEKFRHTFRASIQKIFKQIMCNLMEQTNIWLLNGTREMLDFEENERELVVNDEDNPNIVIFIW</sequence>
<evidence type="ECO:0000313" key="2">
    <source>
        <dbReference type="Proteomes" id="UP000663844"/>
    </source>
</evidence>
<comment type="caution">
    <text evidence="1">The sequence shown here is derived from an EMBL/GenBank/DDBJ whole genome shotgun (WGS) entry which is preliminary data.</text>
</comment>
<accession>A0A820KGY8</accession>
<dbReference type="EMBL" id="CAJOAZ010019813">
    <property type="protein sequence ID" value="CAF4340306.1"/>
    <property type="molecule type" value="Genomic_DNA"/>
</dbReference>
<name>A0A820KGY8_9BILA</name>
<reference evidence="1" key="1">
    <citation type="submission" date="2021-02" db="EMBL/GenBank/DDBJ databases">
        <authorList>
            <person name="Nowell W R."/>
        </authorList>
    </citation>
    <scope>NUCLEOTIDE SEQUENCE</scope>
</reference>
<protein>
    <submittedName>
        <fullName evidence="1">Uncharacterized protein</fullName>
    </submittedName>
</protein>
<evidence type="ECO:0000313" key="1">
    <source>
        <dbReference type="EMBL" id="CAF4340306.1"/>
    </source>
</evidence>
<dbReference type="AlphaFoldDB" id="A0A820KGY8"/>
<gene>
    <name evidence="1" type="ORF">OXD698_LOCUS48194</name>
</gene>